<dbReference type="Proteomes" id="UP000278149">
    <property type="component" value="Unassembled WGS sequence"/>
</dbReference>
<comment type="caution">
    <text evidence="3">The sequence shown here is derived from an EMBL/GenBank/DDBJ whole genome shotgun (WGS) entry which is preliminary data.</text>
</comment>
<dbReference type="AlphaFoldDB" id="A0A429G792"/>
<organism evidence="3 4">
    <name type="scientific">Candidatus Korarchaeum cryptofilum</name>
    <dbReference type="NCBI Taxonomy" id="498846"/>
    <lineage>
        <taxon>Archaea</taxon>
        <taxon>Thermoproteota</taxon>
        <taxon>Candidatus Korarchaeia</taxon>
        <taxon>Candidatus Korarchaeales</taxon>
        <taxon>Candidatus Korarchaeaceae</taxon>
        <taxon>Candidatus Korarchaeum</taxon>
    </lineage>
</organism>
<dbReference type="EMBL" id="RCOR01000018">
    <property type="protein sequence ID" value="RSN69718.1"/>
    <property type="molecule type" value="Genomic_DNA"/>
</dbReference>
<feature type="coiled-coil region" evidence="2">
    <location>
        <begin position="86"/>
        <end position="123"/>
    </location>
</feature>
<dbReference type="RefSeq" id="WP_125741367.1">
    <property type="nucleotide sequence ID" value="NZ_RCOR01000018.1"/>
</dbReference>
<evidence type="ECO:0000313" key="3">
    <source>
        <dbReference type="EMBL" id="RSN69718.1"/>
    </source>
</evidence>
<evidence type="ECO:0000313" key="4">
    <source>
        <dbReference type="Proteomes" id="UP000278149"/>
    </source>
</evidence>
<name>A0A429G792_9CREN</name>
<evidence type="ECO:0000256" key="2">
    <source>
        <dbReference type="SAM" id="Coils"/>
    </source>
</evidence>
<accession>A0A429G792</accession>
<dbReference type="Gene3D" id="1.10.287.370">
    <property type="match status" value="1"/>
</dbReference>
<protein>
    <recommendedName>
        <fullName evidence="5">Prefoldin subunit alpha</fullName>
    </recommendedName>
</protein>
<dbReference type="Pfam" id="PF02996">
    <property type="entry name" value="Prefoldin"/>
    <property type="match status" value="1"/>
</dbReference>
<evidence type="ECO:0000256" key="1">
    <source>
        <dbReference type="ARBA" id="ARBA00023186"/>
    </source>
</evidence>
<gene>
    <name evidence="3" type="ORF">D9Q81_03740</name>
</gene>
<reference evidence="3 4" key="1">
    <citation type="submission" date="2018-10" db="EMBL/GenBank/DDBJ databases">
        <title>Co-occurring genomic capacity for anaerobic methane metabolism and dissimilatory sulfite reduction discovered in the Korarchaeota.</title>
        <authorList>
            <person name="Mckay L.J."/>
            <person name="Dlakic M."/>
            <person name="Fields M.W."/>
            <person name="Delmont T.O."/>
            <person name="Eren A.M."/>
            <person name="Jay Z.J."/>
            <person name="Klingelsmith K.B."/>
            <person name="Rusch D.B."/>
            <person name="Inskeep W.P."/>
        </authorList>
    </citation>
    <scope>NUCLEOTIDE SEQUENCE [LARGE SCALE GENOMIC DNA]</scope>
    <source>
        <strain evidence="3 4">WS</strain>
    </source>
</reference>
<dbReference type="InterPro" id="IPR009053">
    <property type="entry name" value="Prefoldin"/>
</dbReference>
<dbReference type="InterPro" id="IPR004127">
    <property type="entry name" value="Prefoldin_subunit_alpha"/>
</dbReference>
<proteinExistence type="predicted"/>
<evidence type="ECO:0008006" key="5">
    <source>
        <dbReference type="Google" id="ProtNLM"/>
    </source>
</evidence>
<sequence>MSEDNIAFLQSLYKYLLDEYNRLNLLKSDLERSIETLKALSKSSEENIGPLILPISTFISLFVEAAKAREVLVLMGGNVYAKMGPEEALKQMKERLEEVNEGIREVSNNLAKVQIELENAQRMVRRAR</sequence>
<keyword evidence="2" id="KW-0175">Coiled coil</keyword>
<dbReference type="SUPFAM" id="SSF46579">
    <property type="entry name" value="Prefoldin"/>
    <property type="match status" value="1"/>
</dbReference>
<feature type="coiled-coil region" evidence="2">
    <location>
        <begin position="20"/>
        <end position="47"/>
    </location>
</feature>
<keyword evidence="1" id="KW-0143">Chaperone</keyword>